<protein>
    <recommendedName>
        <fullName evidence="2">ROK family protein</fullName>
    </recommendedName>
</protein>
<feature type="non-terminal residue" evidence="1">
    <location>
        <position position="1"/>
    </location>
</feature>
<gene>
    <name evidence="1" type="ORF">S01H4_66457</name>
</gene>
<dbReference type="EMBL" id="BART01041166">
    <property type="protein sequence ID" value="GAH23716.1"/>
    <property type="molecule type" value="Genomic_DNA"/>
</dbReference>
<dbReference type="Gene3D" id="3.30.420.40">
    <property type="match status" value="1"/>
</dbReference>
<dbReference type="AlphaFoldDB" id="X1DRS7"/>
<proteinExistence type="predicted"/>
<dbReference type="Pfam" id="PF00480">
    <property type="entry name" value="ROK"/>
    <property type="match status" value="1"/>
</dbReference>
<sequence>ATLEASNFDFNSIYSVGVGVPGSVDHKKQLCVLLPNVPGNWDGFPLGRKIRESINIPTFIINDCRAITLGEAK</sequence>
<evidence type="ECO:0000313" key="1">
    <source>
        <dbReference type="EMBL" id="GAH23716.1"/>
    </source>
</evidence>
<dbReference type="CDD" id="cd23763">
    <property type="entry name" value="ASKHA_ATPase_ROK"/>
    <property type="match status" value="1"/>
</dbReference>
<reference evidence="1" key="1">
    <citation type="journal article" date="2014" name="Front. Microbiol.">
        <title>High frequency of phylogenetically diverse reductive dehalogenase-homologous genes in deep subseafloor sedimentary metagenomes.</title>
        <authorList>
            <person name="Kawai M."/>
            <person name="Futagami T."/>
            <person name="Toyoda A."/>
            <person name="Takaki Y."/>
            <person name="Nishi S."/>
            <person name="Hori S."/>
            <person name="Arai W."/>
            <person name="Tsubouchi T."/>
            <person name="Morono Y."/>
            <person name="Uchiyama I."/>
            <person name="Ito T."/>
            <person name="Fujiyama A."/>
            <person name="Inagaki F."/>
            <person name="Takami H."/>
        </authorList>
    </citation>
    <scope>NUCLEOTIDE SEQUENCE</scope>
    <source>
        <strain evidence="1">Expedition CK06-06</strain>
    </source>
</reference>
<organism evidence="1">
    <name type="scientific">marine sediment metagenome</name>
    <dbReference type="NCBI Taxonomy" id="412755"/>
    <lineage>
        <taxon>unclassified sequences</taxon>
        <taxon>metagenomes</taxon>
        <taxon>ecological metagenomes</taxon>
    </lineage>
</organism>
<feature type="non-terminal residue" evidence="1">
    <location>
        <position position="73"/>
    </location>
</feature>
<dbReference type="InterPro" id="IPR000600">
    <property type="entry name" value="ROK"/>
</dbReference>
<comment type="caution">
    <text evidence="1">The sequence shown here is derived from an EMBL/GenBank/DDBJ whole genome shotgun (WGS) entry which is preliminary data.</text>
</comment>
<evidence type="ECO:0008006" key="2">
    <source>
        <dbReference type="Google" id="ProtNLM"/>
    </source>
</evidence>
<dbReference type="InterPro" id="IPR043129">
    <property type="entry name" value="ATPase_NBD"/>
</dbReference>
<accession>X1DRS7</accession>
<dbReference type="SUPFAM" id="SSF53067">
    <property type="entry name" value="Actin-like ATPase domain"/>
    <property type="match status" value="1"/>
</dbReference>
<name>X1DRS7_9ZZZZ</name>